<feature type="compositionally biased region" description="Polar residues" evidence="1">
    <location>
        <begin position="158"/>
        <end position="169"/>
    </location>
</feature>
<gene>
    <name evidence="2" type="ORF">OLEA9_A042934</name>
</gene>
<evidence type="ECO:0000256" key="1">
    <source>
        <dbReference type="SAM" id="MobiDB-lite"/>
    </source>
</evidence>
<evidence type="ECO:0000313" key="2">
    <source>
        <dbReference type="EMBL" id="CAA2959419.1"/>
    </source>
</evidence>
<keyword evidence="3" id="KW-1185">Reference proteome</keyword>
<dbReference type="EMBL" id="CACTIH010000322">
    <property type="protein sequence ID" value="CAA2959419.1"/>
    <property type="molecule type" value="Genomic_DNA"/>
</dbReference>
<dbReference type="AlphaFoldDB" id="A0A8S0Q0B5"/>
<reference evidence="2 3" key="1">
    <citation type="submission" date="2019-12" db="EMBL/GenBank/DDBJ databases">
        <authorList>
            <person name="Alioto T."/>
            <person name="Alioto T."/>
            <person name="Gomez Garrido J."/>
        </authorList>
    </citation>
    <scope>NUCLEOTIDE SEQUENCE [LARGE SCALE GENOMIC DNA]</scope>
</reference>
<proteinExistence type="predicted"/>
<evidence type="ECO:0000313" key="3">
    <source>
        <dbReference type="Proteomes" id="UP000594638"/>
    </source>
</evidence>
<dbReference type="Proteomes" id="UP000594638">
    <property type="component" value="Unassembled WGS sequence"/>
</dbReference>
<accession>A0A8S0Q0B5</accession>
<comment type="caution">
    <text evidence="2">The sequence shown here is derived from an EMBL/GenBank/DDBJ whole genome shotgun (WGS) entry which is preliminary data.</text>
</comment>
<dbReference type="Gramene" id="OE9A042934T1">
    <property type="protein sequence ID" value="OE9A042934C1"/>
    <property type="gene ID" value="OE9A042934"/>
</dbReference>
<sequence>MSPPNSPRFEMAHHHGHGLHMGSYMGEFDLVPRNQQLCNIERIESKTWRINIGGNENYECGPLAAHRGYSPRPPPPSQHTGGRSFPLMLQTPSPQLDIHPPNHHHGPPGPPSNLGLPPPDHHHCPPRPSSPPCLRQWGHHYDLPVPAPRLGLSPPNYLHTSTGPPQYSPVNGYGYFSDENPNDCPTM</sequence>
<feature type="region of interest" description="Disordered" evidence="1">
    <location>
        <begin position="158"/>
        <end position="187"/>
    </location>
</feature>
<protein>
    <submittedName>
        <fullName evidence="2">Uncharacterized protein</fullName>
    </submittedName>
</protein>
<feature type="region of interest" description="Disordered" evidence="1">
    <location>
        <begin position="65"/>
        <end position="128"/>
    </location>
</feature>
<name>A0A8S0Q0B5_OLEEU</name>
<organism evidence="2 3">
    <name type="scientific">Olea europaea subsp. europaea</name>
    <dbReference type="NCBI Taxonomy" id="158383"/>
    <lineage>
        <taxon>Eukaryota</taxon>
        <taxon>Viridiplantae</taxon>
        <taxon>Streptophyta</taxon>
        <taxon>Embryophyta</taxon>
        <taxon>Tracheophyta</taxon>
        <taxon>Spermatophyta</taxon>
        <taxon>Magnoliopsida</taxon>
        <taxon>eudicotyledons</taxon>
        <taxon>Gunneridae</taxon>
        <taxon>Pentapetalae</taxon>
        <taxon>asterids</taxon>
        <taxon>lamiids</taxon>
        <taxon>Lamiales</taxon>
        <taxon>Oleaceae</taxon>
        <taxon>Oleeae</taxon>
        <taxon>Olea</taxon>
    </lineage>
</organism>